<evidence type="ECO:0000256" key="1">
    <source>
        <dbReference type="SAM" id="MobiDB-lite"/>
    </source>
</evidence>
<evidence type="ECO:0000256" key="2">
    <source>
        <dbReference type="SAM" id="Phobius"/>
    </source>
</evidence>
<protein>
    <submittedName>
        <fullName evidence="3">Uncharacterized protein</fullName>
    </submittedName>
</protein>
<proteinExistence type="predicted"/>
<accession>A0A091D0D3</accession>
<reference evidence="3 4" key="1">
    <citation type="submission" date="2013-11" db="EMBL/GenBank/DDBJ databases">
        <title>The Damaraland mole rat (Fukomys damarensis) genome and evolution of African mole rats.</title>
        <authorList>
            <person name="Gladyshev V.N."/>
            <person name="Fang X."/>
        </authorList>
    </citation>
    <scope>NUCLEOTIDE SEQUENCE [LARGE SCALE GENOMIC DNA]</scope>
    <source>
        <tissue evidence="3">Liver</tissue>
    </source>
</reference>
<dbReference type="Proteomes" id="UP000028990">
    <property type="component" value="Unassembled WGS sequence"/>
</dbReference>
<feature type="region of interest" description="Disordered" evidence="1">
    <location>
        <begin position="23"/>
        <end position="60"/>
    </location>
</feature>
<dbReference type="AlphaFoldDB" id="A0A091D0D3"/>
<evidence type="ECO:0000313" key="3">
    <source>
        <dbReference type="EMBL" id="KFO23963.1"/>
    </source>
</evidence>
<evidence type="ECO:0000313" key="4">
    <source>
        <dbReference type="Proteomes" id="UP000028990"/>
    </source>
</evidence>
<keyword evidence="2" id="KW-0472">Membrane</keyword>
<feature type="transmembrane region" description="Helical" evidence="2">
    <location>
        <begin position="185"/>
        <end position="213"/>
    </location>
</feature>
<gene>
    <name evidence="3" type="ORF">H920_14645</name>
</gene>
<keyword evidence="2" id="KW-1133">Transmembrane helix</keyword>
<feature type="compositionally biased region" description="Polar residues" evidence="1">
    <location>
        <begin position="24"/>
        <end position="33"/>
    </location>
</feature>
<name>A0A091D0D3_FUKDA</name>
<sequence>MKMVYEKQPPLSSTAPHFAATELPGQTASQPSHSGEGCPGGQAGNGDRLRPHSQRASASMSSPNCLLSKLPAAYMPSTSFLALLAAASSLIDSASRCKCLPEMSCPCEKGQCVHTHVKPVTGKCVIGNGAKWTGAGSMDRLGRDGMPRLPGYDAICVHPKGKGLLEGIASVPASKMLPISCLEALGIWQVSATVVIIKTVVVVSAILYCFALVHAAGQLWLLLVLDASHLLCYQIQKYQLGMLH</sequence>
<organism evidence="3 4">
    <name type="scientific">Fukomys damarensis</name>
    <name type="common">Damaraland mole rat</name>
    <name type="synonym">Cryptomys damarensis</name>
    <dbReference type="NCBI Taxonomy" id="885580"/>
    <lineage>
        <taxon>Eukaryota</taxon>
        <taxon>Metazoa</taxon>
        <taxon>Chordata</taxon>
        <taxon>Craniata</taxon>
        <taxon>Vertebrata</taxon>
        <taxon>Euteleostomi</taxon>
        <taxon>Mammalia</taxon>
        <taxon>Eutheria</taxon>
        <taxon>Euarchontoglires</taxon>
        <taxon>Glires</taxon>
        <taxon>Rodentia</taxon>
        <taxon>Hystricomorpha</taxon>
        <taxon>Bathyergidae</taxon>
        <taxon>Fukomys</taxon>
    </lineage>
</organism>
<keyword evidence="2" id="KW-0812">Transmembrane</keyword>
<dbReference type="EMBL" id="KN123678">
    <property type="protein sequence ID" value="KFO23963.1"/>
    <property type="molecule type" value="Genomic_DNA"/>
</dbReference>
<keyword evidence="4" id="KW-1185">Reference proteome</keyword>